<reference evidence="5 6" key="1">
    <citation type="submission" date="2015-09" db="EMBL/GenBank/DDBJ databases">
        <title>Sorangium comparison.</title>
        <authorList>
            <person name="Zaburannyi N."/>
            <person name="Bunk B."/>
            <person name="Overmann J."/>
            <person name="Mueller R."/>
        </authorList>
    </citation>
    <scope>NUCLEOTIDE SEQUENCE [LARGE SCALE GENOMIC DNA]</scope>
    <source>
        <strain evidence="5 6">So ce26</strain>
    </source>
</reference>
<dbReference type="AlphaFoldDB" id="A0A2L0EI09"/>
<dbReference type="Pfam" id="PF17918">
    <property type="entry name" value="TetR_C_15"/>
    <property type="match status" value="1"/>
</dbReference>
<evidence type="ECO:0000259" key="4">
    <source>
        <dbReference type="PROSITE" id="PS50977"/>
    </source>
</evidence>
<feature type="domain" description="HTH tetR-type" evidence="4">
    <location>
        <begin position="19"/>
        <end position="79"/>
    </location>
</feature>
<dbReference type="PANTHER" id="PTHR30055">
    <property type="entry name" value="HTH-TYPE TRANSCRIPTIONAL REGULATOR RUTR"/>
    <property type="match status" value="1"/>
</dbReference>
<evidence type="ECO:0000256" key="3">
    <source>
        <dbReference type="SAM" id="MobiDB-lite"/>
    </source>
</evidence>
<protein>
    <recommendedName>
        <fullName evidence="4">HTH tetR-type domain-containing protein</fullName>
    </recommendedName>
</protein>
<gene>
    <name evidence="5" type="ORF">SOCE26_003080</name>
</gene>
<keyword evidence="1 2" id="KW-0238">DNA-binding</keyword>
<dbReference type="InterPro" id="IPR050109">
    <property type="entry name" value="HTH-type_TetR-like_transc_reg"/>
</dbReference>
<dbReference type="Gene3D" id="1.10.357.10">
    <property type="entry name" value="Tetracycline Repressor, domain 2"/>
    <property type="match status" value="1"/>
</dbReference>
<accession>A0A2L0EI09</accession>
<dbReference type="InterPro" id="IPR041669">
    <property type="entry name" value="TetR_C_15"/>
</dbReference>
<dbReference type="SUPFAM" id="SSF46689">
    <property type="entry name" value="Homeodomain-like"/>
    <property type="match status" value="1"/>
</dbReference>
<dbReference type="PRINTS" id="PR00455">
    <property type="entry name" value="HTHTETR"/>
</dbReference>
<dbReference type="EMBL" id="CP012673">
    <property type="protein sequence ID" value="AUX38927.1"/>
    <property type="molecule type" value="Genomic_DNA"/>
</dbReference>
<dbReference type="InterPro" id="IPR009057">
    <property type="entry name" value="Homeodomain-like_sf"/>
</dbReference>
<dbReference type="InterPro" id="IPR001647">
    <property type="entry name" value="HTH_TetR"/>
</dbReference>
<feature type="DNA-binding region" description="H-T-H motif" evidence="2">
    <location>
        <begin position="42"/>
        <end position="61"/>
    </location>
</feature>
<organism evidence="5 6">
    <name type="scientific">Sorangium cellulosum</name>
    <name type="common">Polyangium cellulosum</name>
    <dbReference type="NCBI Taxonomy" id="56"/>
    <lineage>
        <taxon>Bacteria</taxon>
        <taxon>Pseudomonadati</taxon>
        <taxon>Myxococcota</taxon>
        <taxon>Polyangia</taxon>
        <taxon>Polyangiales</taxon>
        <taxon>Polyangiaceae</taxon>
        <taxon>Sorangium</taxon>
    </lineage>
</organism>
<dbReference type="RefSeq" id="WP_104976968.1">
    <property type="nucleotide sequence ID" value="NZ_CP012673.1"/>
</dbReference>
<dbReference type="PROSITE" id="PS01081">
    <property type="entry name" value="HTH_TETR_1"/>
    <property type="match status" value="1"/>
</dbReference>
<name>A0A2L0EI09_SORCE</name>
<dbReference type="Pfam" id="PF00440">
    <property type="entry name" value="TetR_N"/>
    <property type="match status" value="1"/>
</dbReference>
<dbReference type="Proteomes" id="UP000238348">
    <property type="component" value="Chromosome"/>
</dbReference>
<sequence>MGPRNTTRPRKIPRQRRAQATVDAILTATAYVLSERGYARATTNRIALVAGVNIGTLYRYFPSKDALVGALVDRTAEQALAVLDRALAAAAEQPVREVVRALFAALVEAHAPDARLHRELVEQVARSGRLSVLRALEAKIAERLLAFLRARGGGRRGEHQDAAAAFVIAHAVEALAHAGSLLRPASLAEDDVREATIAMVAQFIEAHLAGPASDGGRRLSPGAAAGGAGGAPRRSR</sequence>
<feature type="region of interest" description="Disordered" evidence="3">
    <location>
        <begin position="212"/>
        <end position="236"/>
    </location>
</feature>
<evidence type="ECO:0000313" key="6">
    <source>
        <dbReference type="Proteomes" id="UP000238348"/>
    </source>
</evidence>
<dbReference type="PANTHER" id="PTHR30055:SF223">
    <property type="entry name" value="HTH-TYPE TRANSCRIPTIONAL REGULATOR UIDR"/>
    <property type="match status" value="1"/>
</dbReference>
<evidence type="ECO:0000256" key="1">
    <source>
        <dbReference type="ARBA" id="ARBA00023125"/>
    </source>
</evidence>
<dbReference type="InterPro" id="IPR023772">
    <property type="entry name" value="DNA-bd_HTH_TetR-type_CS"/>
</dbReference>
<evidence type="ECO:0000256" key="2">
    <source>
        <dbReference type="PROSITE-ProRule" id="PRU00335"/>
    </source>
</evidence>
<dbReference type="PROSITE" id="PS50977">
    <property type="entry name" value="HTH_TETR_2"/>
    <property type="match status" value="1"/>
</dbReference>
<dbReference type="OrthoDB" id="9793734at2"/>
<dbReference type="GO" id="GO:0003700">
    <property type="term" value="F:DNA-binding transcription factor activity"/>
    <property type="evidence" value="ECO:0007669"/>
    <property type="project" value="TreeGrafter"/>
</dbReference>
<dbReference type="GO" id="GO:0000976">
    <property type="term" value="F:transcription cis-regulatory region binding"/>
    <property type="evidence" value="ECO:0007669"/>
    <property type="project" value="TreeGrafter"/>
</dbReference>
<proteinExistence type="predicted"/>
<evidence type="ECO:0000313" key="5">
    <source>
        <dbReference type="EMBL" id="AUX38927.1"/>
    </source>
</evidence>